<dbReference type="AlphaFoldDB" id="A0A6D2HUB9"/>
<keyword evidence="2" id="KW-1185">Reference proteome</keyword>
<reference evidence="1" key="1">
    <citation type="submission" date="2020-01" db="EMBL/GenBank/DDBJ databases">
        <authorList>
            <person name="Mishra B."/>
        </authorList>
    </citation>
    <scope>NUCLEOTIDE SEQUENCE [LARGE SCALE GENOMIC DNA]</scope>
</reference>
<accession>A0A6D2HUB9</accession>
<protein>
    <submittedName>
        <fullName evidence="1">Uncharacterized protein</fullName>
    </submittedName>
</protein>
<sequence length="184" mass="21117">MVTALDTLILANQHSPIFSQGDDSIFEEEVEEIDNENHYQAVGDLYNEFYGTPIYDVYHEADPTFHLCDGANQICDEGDDQNPIFDVYDEYDIEFIGIQRKEDVKLGYVINNIGEEDEDTYGNKDTNMGQGKQYVNYASGKTDWIVFSSYHEDMVDHMAKRNYGNFFLPSKTSISAEQWPTARS</sequence>
<gene>
    <name evidence="1" type="ORF">MERR_LOCUS4021</name>
</gene>
<dbReference type="EMBL" id="CACVBM020000255">
    <property type="protein sequence ID" value="CAA7016786.1"/>
    <property type="molecule type" value="Genomic_DNA"/>
</dbReference>
<evidence type="ECO:0000313" key="1">
    <source>
        <dbReference type="EMBL" id="CAA7016786.1"/>
    </source>
</evidence>
<proteinExistence type="predicted"/>
<dbReference type="Proteomes" id="UP000467841">
    <property type="component" value="Unassembled WGS sequence"/>
</dbReference>
<evidence type="ECO:0000313" key="2">
    <source>
        <dbReference type="Proteomes" id="UP000467841"/>
    </source>
</evidence>
<organism evidence="1 2">
    <name type="scientific">Microthlaspi erraticum</name>
    <dbReference type="NCBI Taxonomy" id="1685480"/>
    <lineage>
        <taxon>Eukaryota</taxon>
        <taxon>Viridiplantae</taxon>
        <taxon>Streptophyta</taxon>
        <taxon>Embryophyta</taxon>
        <taxon>Tracheophyta</taxon>
        <taxon>Spermatophyta</taxon>
        <taxon>Magnoliopsida</taxon>
        <taxon>eudicotyledons</taxon>
        <taxon>Gunneridae</taxon>
        <taxon>Pentapetalae</taxon>
        <taxon>rosids</taxon>
        <taxon>malvids</taxon>
        <taxon>Brassicales</taxon>
        <taxon>Brassicaceae</taxon>
        <taxon>Coluteocarpeae</taxon>
        <taxon>Microthlaspi</taxon>
    </lineage>
</organism>
<comment type="caution">
    <text evidence="1">The sequence shown here is derived from an EMBL/GenBank/DDBJ whole genome shotgun (WGS) entry which is preliminary data.</text>
</comment>
<name>A0A6D2HUB9_9BRAS</name>